<keyword evidence="2" id="KW-1185">Reference proteome</keyword>
<protein>
    <recommendedName>
        <fullName evidence="3">VWFC domain-containing protein</fullName>
    </recommendedName>
</protein>
<feature type="non-terminal residue" evidence="1">
    <location>
        <position position="1"/>
    </location>
</feature>
<dbReference type="EMBL" id="KV976385">
    <property type="protein sequence ID" value="PIO23019.1"/>
    <property type="molecule type" value="Genomic_DNA"/>
</dbReference>
<evidence type="ECO:0008006" key="3">
    <source>
        <dbReference type="Google" id="ProtNLM"/>
    </source>
</evidence>
<evidence type="ECO:0000313" key="1">
    <source>
        <dbReference type="EMBL" id="PIO23019.1"/>
    </source>
</evidence>
<dbReference type="OrthoDB" id="10045365at2759"/>
<name>A0A2G9R579_AQUCT</name>
<dbReference type="Proteomes" id="UP000228934">
    <property type="component" value="Unassembled WGS sequence"/>
</dbReference>
<dbReference type="SUPFAM" id="SSF57603">
    <property type="entry name" value="FnI-like domain"/>
    <property type="match status" value="1"/>
</dbReference>
<dbReference type="Gene3D" id="2.10.70.10">
    <property type="entry name" value="Complement Module, domain 1"/>
    <property type="match status" value="1"/>
</dbReference>
<feature type="non-terminal residue" evidence="1">
    <location>
        <position position="149"/>
    </location>
</feature>
<accession>A0A2G9R579</accession>
<evidence type="ECO:0000313" key="2">
    <source>
        <dbReference type="Proteomes" id="UP000228934"/>
    </source>
</evidence>
<dbReference type="AlphaFoldDB" id="A0A2G9R579"/>
<sequence length="149" mass="16169">VSSPLASVHCSGLHARGTGVDELLFSASPLKKDKNIIYSETRWDGTVQCTPIVCPSVSCSRPEKKPGHCCATCPDCIYYENTFLDGQQFTNPDNKCQECGCQGGQVTCADRGCPGPQCSYPLPGTCCNNNCNGKIGVYQGWEVNDHWRL</sequence>
<gene>
    <name evidence="1" type="ORF">AB205_0049080</name>
</gene>
<proteinExistence type="predicted"/>
<organism evidence="1 2">
    <name type="scientific">Aquarana catesbeiana</name>
    <name type="common">American bullfrog</name>
    <name type="synonym">Rana catesbeiana</name>
    <dbReference type="NCBI Taxonomy" id="8400"/>
    <lineage>
        <taxon>Eukaryota</taxon>
        <taxon>Metazoa</taxon>
        <taxon>Chordata</taxon>
        <taxon>Craniata</taxon>
        <taxon>Vertebrata</taxon>
        <taxon>Euteleostomi</taxon>
        <taxon>Amphibia</taxon>
        <taxon>Batrachia</taxon>
        <taxon>Anura</taxon>
        <taxon>Neobatrachia</taxon>
        <taxon>Ranoidea</taxon>
        <taxon>Ranidae</taxon>
        <taxon>Aquarana</taxon>
    </lineage>
</organism>
<reference evidence="2" key="1">
    <citation type="journal article" date="2017" name="Nat. Commun.">
        <title>The North American bullfrog draft genome provides insight into hormonal regulation of long noncoding RNA.</title>
        <authorList>
            <person name="Hammond S.A."/>
            <person name="Warren R.L."/>
            <person name="Vandervalk B.P."/>
            <person name="Kucuk E."/>
            <person name="Khan H."/>
            <person name="Gibb E.A."/>
            <person name="Pandoh P."/>
            <person name="Kirk H."/>
            <person name="Zhao Y."/>
            <person name="Jones M."/>
            <person name="Mungall A.J."/>
            <person name="Coope R."/>
            <person name="Pleasance S."/>
            <person name="Moore R.A."/>
            <person name="Holt R.A."/>
            <person name="Round J.M."/>
            <person name="Ohora S."/>
            <person name="Walle B.V."/>
            <person name="Veldhoen N."/>
            <person name="Helbing C.C."/>
            <person name="Birol I."/>
        </authorList>
    </citation>
    <scope>NUCLEOTIDE SEQUENCE [LARGE SCALE GENOMIC DNA]</scope>
</reference>